<accession>A0A2S6IBT9</accession>
<gene>
    <name evidence="2" type="ORF">CLV92_1342</name>
</gene>
<dbReference type="Proteomes" id="UP000239485">
    <property type="component" value="Unassembled WGS sequence"/>
</dbReference>
<feature type="transmembrane region" description="Helical" evidence="1">
    <location>
        <begin position="37"/>
        <end position="60"/>
    </location>
</feature>
<keyword evidence="1" id="KW-0472">Membrane</keyword>
<keyword evidence="1" id="KW-1133">Transmembrane helix</keyword>
<comment type="caution">
    <text evidence="2">The sequence shown here is derived from an EMBL/GenBank/DDBJ whole genome shotgun (WGS) entry which is preliminary data.</text>
</comment>
<organism evidence="2 3">
    <name type="scientific">Kineococcus xinjiangensis</name>
    <dbReference type="NCBI Taxonomy" id="512762"/>
    <lineage>
        <taxon>Bacteria</taxon>
        <taxon>Bacillati</taxon>
        <taxon>Actinomycetota</taxon>
        <taxon>Actinomycetes</taxon>
        <taxon>Kineosporiales</taxon>
        <taxon>Kineosporiaceae</taxon>
        <taxon>Kineococcus</taxon>
    </lineage>
</organism>
<reference evidence="2 3" key="1">
    <citation type="submission" date="2018-02" db="EMBL/GenBank/DDBJ databases">
        <title>Genomic Encyclopedia of Archaeal and Bacterial Type Strains, Phase II (KMG-II): from individual species to whole genera.</title>
        <authorList>
            <person name="Goeker M."/>
        </authorList>
    </citation>
    <scope>NUCLEOTIDE SEQUENCE [LARGE SCALE GENOMIC DNA]</scope>
    <source>
        <strain evidence="2 3">DSM 22857</strain>
    </source>
</reference>
<sequence>MAKQGLPAPDPLVAAAGRGYGEYLLTRRLTNRLPRSLLPLAGAILVLVGVLLWSGAVAFAETDLTGLGVFGVIGGVVVTLLGLLSWSQRQGGRLLVAANPAASAPPTEPRSSGS</sequence>
<dbReference type="AlphaFoldDB" id="A0A2S6IBT9"/>
<name>A0A2S6IBT9_9ACTN</name>
<protein>
    <submittedName>
        <fullName evidence="2">Uncharacterized protein</fullName>
    </submittedName>
</protein>
<evidence type="ECO:0000313" key="2">
    <source>
        <dbReference type="EMBL" id="PPK89799.1"/>
    </source>
</evidence>
<feature type="transmembrane region" description="Helical" evidence="1">
    <location>
        <begin position="66"/>
        <end position="86"/>
    </location>
</feature>
<keyword evidence="1" id="KW-0812">Transmembrane</keyword>
<keyword evidence="3" id="KW-1185">Reference proteome</keyword>
<dbReference type="EMBL" id="PTJD01000034">
    <property type="protein sequence ID" value="PPK89799.1"/>
    <property type="molecule type" value="Genomic_DNA"/>
</dbReference>
<evidence type="ECO:0000313" key="3">
    <source>
        <dbReference type="Proteomes" id="UP000239485"/>
    </source>
</evidence>
<proteinExistence type="predicted"/>
<evidence type="ECO:0000256" key="1">
    <source>
        <dbReference type="SAM" id="Phobius"/>
    </source>
</evidence>